<gene>
    <name evidence="1" type="ORF">PPSIR1_03853</name>
</gene>
<dbReference type="RefSeq" id="WP_006971578.1">
    <property type="nucleotide sequence ID" value="NZ_ABCS01000021.1"/>
</dbReference>
<dbReference type="STRING" id="391625.PPSIR1_03853"/>
<accession>A6G4C9</accession>
<evidence type="ECO:0000313" key="2">
    <source>
        <dbReference type="Proteomes" id="UP000005801"/>
    </source>
</evidence>
<dbReference type="eggNOG" id="COG0707">
    <property type="taxonomic scope" value="Bacteria"/>
</dbReference>
<evidence type="ECO:0000313" key="1">
    <source>
        <dbReference type="EMBL" id="EDM79241.1"/>
    </source>
</evidence>
<dbReference type="EMBL" id="ABCS01000021">
    <property type="protein sequence ID" value="EDM79241.1"/>
    <property type="molecule type" value="Genomic_DNA"/>
</dbReference>
<name>A6G4C9_9BACT</name>
<comment type="caution">
    <text evidence="1">The sequence shown here is derived from an EMBL/GenBank/DDBJ whole genome shotgun (WGS) entry which is preliminary data.</text>
</comment>
<proteinExistence type="predicted"/>
<dbReference type="PANTHER" id="PTHR21015:SF22">
    <property type="entry name" value="GLYCOSYLTRANSFERASE"/>
    <property type="match status" value="1"/>
</dbReference>
<keyword evidence="2" id="KW-1185">Reference proteome</keyword>
<sequence length="367" mass="40243">MARIVYALTSQGRGHSSRVTAMAEALEARGHTLLFCAGGGAGKLLASTGREVIDVPVLRHEMHDNRIRLWKSLFMILSKQWSTRGVVDEVIERFRAFEPDLLITDFESYSIQAAQRMGLPLMTFNHQQVLTHTRFEVPGRYAWDAWVARLVINNVSPNNAERVLISSFFYPPLRHPERADRRGGATLVAPILRRAVQDVEPTLGEHVLVYHNDPTGMDGLIAALAGNPEQRFIAYNLGRLAERPGFTAPANVQLEEPNVEGFLAHLASAKAVICSAGFTLTSEALFLGKPMLVLPNGGIFEQTLNAIYLVRDGLGEAVMNGRPTAEDVGGFLSRLDRYAVRDASRLRCGNDDAVACIESVLADLGAA</sequence>
<dbReference type="GO" id="GO:0016757">
    <property type="term" value="F:glycosyltransferase activity"/>
    <property type="evidence" value="ECO:0007669"/>
    <property type="project" value="TreeGrafter"/>
</dbReference>
<protein>
    <submittedName>
        <fullName evidence="1">Teichoic acid biosynthesis related protein</fullName>
    </submittedName>
</protein>
<dbReference type="OrthoDB" id="9793805at2"/>
<dbReference type="PANTHER" id="PTHR21015">
    <property type="entry name" value="UDP-N-ACETYLGLUCOSAMINE--N-ACETYLMURAMYL-(PENTAPEPTIDE) PYROPHOSPHORYL-UNDECAPRENOL N-ACETYLGLUCOSAMINE TRANSFERASE 1"/>
    <property type="match status" value="1"/>
</dbReference>
<dbReference type="Gene3D" id="3.40.50.2000">
    <property type="entry name" value="Glycogen Phosphorylase B"/>
    <property type="match status" value="2"/>
</dbReference>
<dbReference type="Proteomes" id="UP000005801">
    <property type="component" value="Unassembled WGS sequence"/>
</dbReference>
<dbReference type="AlphaFoldDB" id="A6G4C9"/>
<dbReference type="SUPFAM" id="SSF53756">
    <property type="entry name" value="UDP-Glycosyltransferase/glycogen phosphorylase"/>
    <property type="match status" value="1"/>
</dbReference>
<organism evidence="1 2">
    <name type="scientific">Plesiocystis pacifica SIR-1</name>
    <dbReference type="NCBI Taxonomy" id="391625"/>
    <lineage>
        <taxon>Bacteria</taxon>
        <taxon>Pseudomonadati</taxon>
        <taxon>Myxococcota</taxon>
        <taxon>Polyangia</taxon>
        <taxon>Nannocystales</taxon>
        <taxon>Nannocystaceae</taxon>
        <taxon>Plesiocystis</taxon>
    </lineage>
</organism>
<dbReference type="Pfam" id="PF13528">
    <property type="entry name" value="Glyco_trans_1_3"/>
    <property type="match status" value="1"/>
</dbReference>
<reference evidence="1 2" key="1">
    <citation type="submission" date="2007-06" db="EMBL/GenBank/DDBJ databases">
        <authorList>
            <person name="Shimkets L."/>
            <person name="Ferriera S."/>
            <person name="Johnson J."/>
            <person name="Kravitz S."/>
            <person name="Beeson K."/>
            <person name="Sutton G."/>
            <person name="Rogers Y.-H."/>
            <person name="Friedman R."/>
            <person name="Frazier M."/>
            <person name="Venter J.C."/>
        </authorList>
    </citation>
    <scope>NUCLEOTIDE SEQUENCE [LARGE SCALE GENOMIC DNA]</scope>
    <source>
        <strain evidence="1 2">SIR-1</strain>
    </source>
</reference>